<name>A0A8J6E0Q7_9EUKA</name>
<comment type="caution">
    <text evidence="2">The sequence shown here is derived from an EMBL/GenBank/DDBJ whole genome shotgun (WGS) entry which is preliminary data.</text>
</comment>
<protein>
    <submittedName>
        <fullName evidence="2">Uncharacterized protein</fullName>
    </submittedName>
</protein>
<evidence type="ECO:0000313" key="2">
    <source>
        <dbReference type="EMBL" id="KAG9392528.1"/>
    </source>
</evidence>
<reference evidence="2" key="1">
    <citation type="submission" date="2021-05" db="EMBL/GenBank/DDBJ databases">
        <title>A free-living protist that lacks canonical eukaryotic 1 DNA replication and segregation systems.</title>
        <authorList>
            <person name="Salas-Leiva D.E."/>
            <person name="Tromer E.C."/>
            <person name="Curtis B.A."/>
            <person name="Jerlstrom-Hultqvist J."/>
            <person name="Kolisko M."/>
            <person name="Yi Z."/>
            <person name="Salas-Leiva J.S."/>
            <person name="Gallot-Lavallee L."/>
            <person name="Kops G.J.P.L."/>
            <person name="Archibald J.M."/>
            <person name="Simpson A.G.B."/>
            <person name="Roger A.J."/>
        </authorList>
    </citation>
    <scope>NUCLEOTIDE SEQUENCE</scope>
    <source>
        <strain evidence="2">BICM</strain>
    </source>
</reference>
<proteinExistence type="predicted"/>
<dbReference type="AlphaFoldDB" id="A0A8J6E0Q7"/>
<dbReference type="EMBL" id="JAHDYR010000038">
    <property type="protein sequence ID" value="KAG9392528.1"/>
    <property type="molecule type" value="Genomic_DNA"/>
</dbReference>
<accession>A0A8J6E0Q7</accession>
<organism evidence="2 3">
    <name type="scientific">Carpediemonas membranifera</name>
    <dbReference type="NCBI Taxonomy" id="201153"/>
    <lineage>
        <taxon>Eukaryota</taxon>
        <taxon>Metamonada</taxon>
        <taxon>Carpediemonas-like organisms</taxon>
        <taxon>Carpediemonas</taxon>
    </lineage>
</organism>
<evidence type="ECO:0000313" key="3">
    <source>
        <dbReference type="Proteomes" id="UP000717585"/>
    </source>
</evidence>
<sequence length="258" mass="30167">MERYVDSFQDARDDGNIKLIERDRLKKLLEAYHRVVHLEARIKVLESDNDDSIRTRAQLKTELRERDSEIARLKARKPPSSPIRVRTPERVTPNRGRSDDWMIEIQSAIDDLDTILSPFGRPTRQFEMAVDHLSEMVAPLSEEDIAKQRETWYPYPPDADDVDRLVIEVLRSIDCPVKMYCEKMTPVSDKVKWSSYMVDRPLRLLVKTGKHNLPRVVVMLGANSAVDFKMYMEDLYRPVINRGRDDNTYISPTHARLR</sequence>
<keyword evidence="3" id="KW-1185">Reference proteome</keyword>
<evidence type="ECO:0000256" key="1">
    <source>
        <dbReference type="SAM" id="MobiDB-lite"/>
    </source>
</evidence>
<dbReference type="Proteomes" id="UP000717585">
    <property type="component" value="Unassembled WGS sequence"/>
</dbReference>
<feature type="region of interest" description="Disordered" evidence="1">
    <location>
        <begin position="75"/>
        <end position="96"/>
    </location>
</feature>
<gene>
    <name evidence="2" type="ORF">J8273_5533</name>
</gene>